<comment type="caution">
    <text evidence="1">The sequence shown here is derived from an EMBL/GenBank/DDBJ whole genome shotgun (WGS) entry which is preliminary data.</text>
</comment>
<dbReference type="EMBL" id="MLJW01002098">
    <property type="protein sequence ID" value="OIQ75656.1"/>
    <property type="molecule type" value="Genomic_DNA"/>
</dbReference>
<name>A0A1J5PXM7_9ZZZZ</name>
<organism evidence="1">
    <name type="scientific">mine drainage metagenome</name>
    <dbReference type="NCBI Taxonomy" id="410659"/>
    <lineage>
        <taxon>unclassified sequences</taxon>
        <taxon>metagenomes</taxon>
        <taxon>ecological metagenomes</taxon>
    </lineage>
</organism>
<protein>
    <submittedName>
        <fullName evidence="1">Uncharacterized protein</fullName>
    </submittedName>
</protein>
<accession>A0A1J5PXM7</accession>
<sequence>MQLALLGVETHALLRAGEEQSLQAELFAQSLGLGGQLVFAAPIADHVREFGAVRSQQRCALIPAVVAALGVDQNGFSLVTRQIHHLLQVLQPALAVVGQKHHVVKSELLLVALHHRGEHFVIGLLLEIQPNELLLARDHPQLDRGLERRVLPHGVADGRIHQQGDELATGLVCADHRQQCGLRPERGGVERDVGSTADPVLVALHAHHRYWRLRRNAIDRAEPVTVEHDVADDEDTGLCELFCVHDPRSESSSRRRGG</sequence>
<evidence type="ECO:0000313" key="1">
    <source>
        <dbReference type="EMBL" id="OIQ75656.1"/>
    </source>
</evidence>
<proteinExistence type="predicted"/>
<reference evidence="1" key="1">
    <citation type="submission" date="2016-10" db="EMBL/GenBank/DDBJ databases">
        <title>Sequence of Gallionella enrichment culture.</title>
        <authorList>
            <person name="Poehlein A."/>
            <person name="Muehling M."/>
            <person name="Daniel R."/>
        </authorList>
    </citation>
    <scope>NUCLEOTIDE SEQUENCE</scope>
</reference>
<dbReference type="AlphaFoldDB" id="A0A1J5PXM7"/>
<gene>
    <name evidence="1" type="ORF">GALL_426770</name>
</gene>